<proteinExistence type="predicted"/>
<accession>A0A1M7SDU0</accession>
<organism evidence="1 2">
    <name type="scientific">Butyrivibrio hungatei DSM 14810</name>
    <dbReference type="NCBI Taxonomy" id="1121132"/>
    <lineage>
        <taxon>Bacteria</taxon>
        <taxon>Bacillati</taxon>
        <taxon>Bacillota</taxon>
        <taxon>Clostridia</taxon>
        <taxon>Lachnospirales</taxon>
        <taxon>Lachnospiraceae</taxon>
        <taxon>Butyrivibrio</taxon>
    </lineage>
</organism>
<sequence>MNDIQKIEKLMVEKKYDRLIEIFEKYIDDVKETLHEDKPEQLDLSYVYELAMKYGKIATLLSENANVSKTRCFFDGGYFTALVEELELLLEKLERIQEFDKVYQKIIGKKHYEKIISLLYGRDLLQSKFISEKLNIKPNYLSKIMRDMLDYKIIVAYEYSKYKYYGLTWWFRKYLESVGGSRCELEEKQNELTTLIEEKVGRDWGGYKNNQEFREACKIIVDSNCLKRNYIYESFGKNTSCKHYAEKVDGLMLEDGMEYDSAEMNRVWGDNTNGIEYSAENVDKISWIASNYKNNYKYNYNTCFDSVVI</sequence>
<dbReference type="InterPro" id="IPR036390">
    <property type="entry name" value="WH_DNA-bd_sf"/>
</dbReference>
<dbReference type="EMBL" id="FRDH01000006">
    <property type="protein sequence ID" value="SHN56614.1"/>
    <property type="molecule type" value="Genomic_DNA"/>
</dbReference>
<evidence type="ECO:0000313" key="1">
    <source>
        <dbReference type="EMBL" id="SHN56614.1"/>
    </source>
</evidence>
<reference evidence="1 2" key="1">
    <citation type="submission" date="2016-12" db="EMBL/GenBank/DDBJ databases">
        <authorList>
            <person name="Song W.-J."/>
            <person name="Kurnit D.M."/>
        </authorList>
    </citation>
    <scope>NUCLEOTIDE SEQUENCE [LARGE SCALE GENOMIC DNA]</scope>
    <source>
        <strain evidence="1 2">DSM 14810</strain>
    </source>
</reference>
<evidence type="ECO:0008006" key="3">
    <source>
        <dbReference type="Google" id="ProtNLM"/>
    </source>
</evidence>
<dbReference type="Proteomes" id="UP000184097">
    <property type="component" value="Unassembled WGS sequence"/>
</dbReference>
<dbReference type="RefSeq" id="WP_072702483.1">
    <property type="nucleotide sequence ID" value="NZ_FRDH01000006.1"/>
</dbReference>
<name>A0A1M7SDU0_9FIRM</name>
<gene>
    <name evidence="1" type="ORF">SAMN02745247_01536</name>
</gene>
<evidence type="ECO:0000313" key="2">
    <source>
        <dbReference type="Proteomes" id="UP000184097"/>
    </source>
</evidence>
<protein>
    <recommendedName>
        <fullName evidence="3">Winged helix-turn-helix DNA-binding</fullName>
    </recommendedName>
</protein>
<dbReference type="AlphaFoldDB" id="A0A1M7SDU0"/>
<dbReference type="SUPFAM" id="SSF46785">
    <property type="entry name" value="Winged helix' DNA-binding domain"/>
    <property type="match status" value="1"/>
</dbReference>